<dbReference type="HAMAP" id="MF_00060">
    <property type="entry name" value="SurE"/>
    <property type="match status" value="1"/>
</dbReference>
<evidence type="ECO:0000256" key="5">
    <source>
        <dbReference type="ARBA" id="ARBA00022490"/>
    </source>
</evidence>
<keyword evidence="12" id="KW-1185">Reference proteome</keyword>
<comment type="catalytic activity">
    <reaction evidence="1 9">
        <text>a ribonucleoside 5'-phosphate + H2O = a ribonucleoside + phosphate</text>
        <dbReference type="Rhea" id="RHEA:12484"/>
        <dbReference type="ChEBI" id="CHEBI:15377"/>
        <dbReference type="ChEBI" id="CHEBI:18254"/>
        <dbReference type="ChEBI" id="CHEBI:43474"/>
        <dbReference type="ChEBI" id="CHEBI:58043"/>
        <dbReference type="EC" id="3.1.3.5"/>
    </reaction>
</comment>
<keyword evidence="6 9" id="KW-0479">Metal-binding</keyword>
<dbReference type="GO" id="GO:0046872">
    <property type="term" value="F:metal ion binding"/>
    <property type="evidence" value="ECO:0007669"/>
    <property type="project" value="UniProtKB-UniRule"/>
</dbReference>
<evidence type="ECO:0000256" key="9">
    <source>
        <dbReference type="HAMAP-Rule" id="MF_00060"/>
    </source>
</evidence>
<dbReference type="InterPro" id="IPR036523">
    <property type="entry name" value="SurE-like_sf"/>
</dbReference>
<protein>
    <recommendedName>
        <fullName evidence="9">5'-nucleotidase SurE</fullName>
        <ecNumber evidence="9">3.1.3.5</ecNumber>
    </recommendedName>
    <alternativeName>
        <fullName evidence="9">Nucleoside 5'-monophosphate phosphohydrolase</fullName>
    </alternativeName>
</protein>
<evidence type="ECO:0000259" key="10">
    <source>
        <dbReference type="Pfam" id="PF01975"/>
    </source>
</evidence>
<evidence type="ECO:0000256" key="7">
    <source>
        <dbReference type="ARBA" id="ARBA00022741"/>
    </source>
</evidence>
<dbReference type="EC" id="3.1.3.5" evidence="9"/>
<dbReference type="EMBL" id="WBZC01000036">
    <property type="protein sequence ID" value="KAB3534009.1"/>
    <property type="molecule type" value="Genomic_DNA"/>
</dbReference>
<gene>
    <name evidence="9 11" type="primary">surE</name>
    <name evidence="11" type="ORF">F8154_10025</name>
</gene>
<dbReference type="Pfam" id="PF01975">
    <property type="entry name" value="SurE"/>
    <property type="match status" value="1"/>
</dbReference>
<evidence type="ECO:0000256" key="8">
    <source>
        <dbReference type="ARBA" id="ARBA00022801"/>
    </source>
</evidence>
<comment type="caution">
    <text evidence="11">The sequence shown here is derived from an EMBL/GenBank/DDBJ whole genome shotgun (WGS) entry which is preliminary data.</text>
</comment>
<dbReference type="GO" id="GO:0008253">
    <property type="term" value="F:5'-nucleotidase activity"/>
    <property type="evidence" value="ECO:0007669"/>
    <property type="project" value="UniProtKB-UniRule"/>
</dbReference>
<evidence type="ECO:0000256" key="6">
    <source>
        <dbReference type="ARBA" id="ARBA00022723"/>
    </source>
</evidence>
<dbReference type="NCBIfam" id="NF001490">
    <property type="entry name" value="PRK00346.1-4"/>
    <property type="match status" value="1"/>
</dbReference>
<comment type="cofactor">
    <cofactor evidence="9">
        <name>a divalent metal cation</name>
        <dbReference type="ChEBI" id="CHEBI:60240"/>
    </cofactor>
    <text evidence="9">Binds 1 divalent metal cation per subunit.</text>
</comment>
<evidence type="ECO:0000313" key="12">
    <source>
        <dbReference type="Proteomes" id="UP000432715"/>
    </source>
</evidence>
<feature type="binding site" evidence="9">
    <location>
        <position position="97"/>
    </location>
    <ligand>
        <name>a divalent metal cation</name>
        <dbReference type="ChEBI" id="CHEBI:60240"/>
    </ligand>
</feature>
<dbReference type="Gene3D" id="3.40.1210.10">
    <property type="entry name" value="Survival protein SurE-like phosphatase/nucleotidase"/>
    <property type="match status" value="1"/>
</dbReference>
<feature type="binding site" evidence="9">
    <location>
        <position position="9"/>
    </location>
    <ligand>
        <name>a divalent metal cation</name>
        <dbReference type="ChEBI" id="CHEBI:60240"/>
    </ligand>
</feature>
<keyword evidence="7 9" id="KW-0547">Nucleotide-binding</keyword>
<comment type="similarity">
    <text evidence="4 9">Belongs to the SurE nucleotidase family.</text>
</comment>
<keyword evidence="5 9" id="KW-0963">Cytoplasm</keyword>
<evidence type="ECO:0000313" key="11">
    <source>
        <dbReference type="EMBL" id="KAB3534009.1"/>
    </source>
</evidence>
<dbReference type="InterPro" id="IPR030048">
    <property type="entry name" value="SurE"/>
</dbReference>
<dbReference type="Proteomes" id="UP000432715">
    <property type="component" value="Unassembled WGS sequence"/>
</dbReference>
<comment type="subcellular location">
    <subcellularLocation>
        <location evidence="3 9">Cytoplasm</location>
    </subcellularLocation>
</comment>
<keyword evidence="8 9" id="KW-0378">Hydrolase</keyword>
<dbReference type="NCBIfam" id="NF001492">
    <property type="entry name" value="PRK00346.2-2"/>
    <property type="match status" value="1"/>
</dbReference>
<feature type="binding site" evidence="9">
    <location>
        <position position="8"/>
    </location>
    <ligand>
        <name>a divalent metal cation</name>
        <dbReference type="ChEBI" id="CHEBI:60240"/>
    </ligand>
</feature>
<dbReference type="PANTHER" id="PTHR30457:SF12">
    <property type="entry name" value="5'_3'-NUCLEOTIDASE SURE"/>
    <property type="match status" value="1"/>
</dbReference>
<evidence type="ECO:0000256" key="3">
    <source>
        <dbReference type="ARBA" id="ARBA00004496"/>
    </source>
</evidence>
<sequence>MRILVTNDDGIFSEGIYQLAKALIPLGEVIVVAPNKEQSATGHSITLHRPLRVSNTKFFDTELEAHAIDGTPVDCVKVAVEAILKDRKPDIVVSGINNGPNLGTDVIYSGTVSAAVEAAILEIPSIAVSMATTKIDTFKDAAEFACRIAKSIHQLYRSKVGIVNINYPTCRRESIQGIKITSLGIRRYSSSLIERKDPRGDSYYWISGKAMDLEEAEDSDVMAVKNNFISITPIHFDLTHFKDLDSLRRMNFKV</sequence>
<reference evidence="11 12" key="1">
    <citation type="submission" date="2019-10" db="EMBL/GenBank/DDBJ databases">
        <title>Alkaliphilus serpentinus sp. nov. and Alkaliphilus pronyensis sp. nov., two novel anaerobic alkaliphilic species isolated from the serpentinized-hosted hydrothermal field of the Prony Bay (New Caledonia).</title>
        <authorList>
            <person name="Postec A."/>
        </authorList>
    </citation>
    <scope>NUCLEOTIDE SEQUENCE [LARGE SCALE GENOMIC DNA]</scope>
    <source>
        <strain evidence="11 12">LacV</strain>
    </source>
</reference>
<feature type="domain" description="Survival protein SurE-like phosphatase/nucleotidase" evidence="10">
    <location>
        <begin position="3"/>
        <end position="189"/>
    </location>
</feature>
<proteinExistence type="inferred from homology"/>
<dbReference type="RefSeq" id="WP_151861481.1">
    <property type="nucleotide sequence ID" value="NZ_WBZC01000036.1"/>
</dbReference>
<dbReference type="GO" id="GO:0005737">
    <property type="term" value="C:cytoplasm"/>
    <property type="evidence" value="ECO:0007669"/>
    <property type="project" value="UniProtKB-SubCell"/>
</dbReference>
<accession>A0A6I0F814</accession>
<dbReference type="InterPro" id="IPR002828">
    <property type="entry name" value="SurE-like_Pase/nucleotidase"/>
</dbReference>
<evidence type="ECO:0000256" key="4">
    <source>
        <dbReference type="ARBA" id="ARBA00011062"/>
    </source>
</evidence>
<evidence type="ECO:0000256" key="1">
    <source>
        <dbReference type="ARBA" id="ARBA00000815"/>
    </source>
</evidence>
<dbReference type="PANTHER" id="PTHR30457">
    <property type="entry name" value="5'-NUCLEOTIDASE SURE"/>
    <property type="match status" value="1"/>
</dbReference>
<name>A0A6I0F814_9FIRM</name>
<dbReference type="GO" id="GO:0000166">
    <property type="term" value="F:nucleotide binding"/>
    <property type="evidence" value="ECO:0007669"/>
    <property type="project" value="UniProtKB-KW"/>
</dbReference>
<dbReference type="FunFam" id="3.40.1210.10:FF:000001">
    <property type="entry name" value="5'/3'-nucleotidase SurE"/>
    <property type="match status" value="1"/>
</dbReference>
<dbReference type="NCBIfam" id="TIGR00087">
    <property type="entry name" value="surE"/>
    <property type="match status" value="1"/>
</dbReference>
<comment type="function">
    <text evidence="9">Nucleotidase that shows phosphatase activity on nucleoside 5'-monophosphates.</text>
</comment>
<dbReference type="AlphaFoldDB" id="A0A6I0F814"/>
<dbReference type="SUPFAM" id="SSF64167">
    <property type="entry name" value="SurE-like"/>
    <property type="match status" value="1"/>
</dbReference>
<feature type="binding site" evidence="9">
    <location>
        <position position="39"/>
    </location>
    <ligand>
        <name>a divalent metal cation</name>
        <dbReference type="ChEBI" id="CHEBI:60240"/>
    </ligand>
</feature>
<dbReference type="OrthoDB" id="9780815at2"/>
<dbReference type="GO" id="GO:0004309">
    <property type="term" value="F:exopolyphosphatase activity"/>
    <property type="evidence" value="ECO:0007669"/>
    <property type="project" value="TreeGrafter"/>
</dbReference>
<comment type="cofactor">
    <cofactor evidence="2">
        <name>Mg(2+)</name>
        <dbReference type="ChEBI" id="CHEBI:18420"/>
    </cofactor>
</comment>
<organism evidence="11 12">
    <name type="scientific">Alkaliphilus pronyensis</name>
    <dbReference type="NCBI Taxonomy" id="1482732"/>
    <lineage>
        <taxon>Bacteria</taxon>
        <taxon>Bacillati</taxon>
        <taxon>Bacillota</taxon>
        <taxon>Clostridia</taxon>
        <taxon>Peptostreptococcales</taxon>
        <taxon>Natronincolaceae</taxon>
        <taxon>Alkaliphilus</taxon>
    </lineage>
</organism>
<dbReference type="GO" id="GO:0008254">
    <property type="term" value="F:3'-nucleotidase activity"/>
    <property type="evidence" value="ECO:0007669"/>
    <property type="project" value="TreeGrafter"/>
</dbReference>
<evidence type="ECO:0000256" key="2">
    <source>
        <dbReference type="ARBA" id="ARBA00001946"/>
    </source>
</evidence>